<dbReference type="PRINTS" id="PR00827">
    <property type="entry name" value="FELALLERGEN"/>
</dbReference>
<dbReference type="Ensembl" id="ENSCAFT00020028745.1">
    <property type="protein sequence ID" value="ENSCAFP00020024917.1"/>
    <property type="gene ID" value="ENSCAFG00020019579.1"/>
</dbReference>
<evidence type="ECO:0000256" key="5">
    <source>
        <dbReference type="SAM" id="Phobius"/>
    </source>
</evidence>
<name>A0A8C0L4K0_CANLU</name>
<keyword evidence="7" id="KW-1185">Reference proteome</keyword>
<dbReference type="PROSITE" id="PS51311">
    <property type="entry name" value="SCGB"/>
    <property type="match status" value="1"/>
</dbReference>
<evidence type="ECO:0000313" key="6">
    <source>
        <dbReference type="Ensembl" id="ENSCAFP00020024917.1"/>
    </source>
</evidence>
<dbReference type="SUPFAM" id="SSF48201">
    <property type="entry name" value="Uteroglobin-like"/>
    <property type="match status" value="1"/>
</dbReference>
<reference evidence="6" key="1">
    <citation type="submission" date="2025-08" db="UniProtKB">
        <authorList>
            <consortium name="Ensembl"/>
        </authorList>
    </citation>
    <scope>IDENTIFICATION</scope>
</reference>
<dbReference type="PANTHER" id="PTHR21226:SF8">
    <property type="entry name" value="ABPA10-RELATED"/>
    <property type="match status" value="1"/>
</dbReference>
<keyword evidence="5" id="KW-1133">Transmembrane helix</keyword>
<dbReference type="GeneTree" id="ENSGT00390000009774"/>
<dbReference type="PANTHER" id="PTHR21226">
    <property type="entry name" value="ABPA10-RELATED"/>
    <property type="match status" value="1"/>
</dbReference>
<reference evidence="6" key="2">
    <citation type="submission" date="2025-09" db="UniProtKB">
        <authorList>
            <consortium name="Ensembl"/>
        </authorList>
    </citation>
    <scope>IDENTIFICATION</scope>
</reference>
<protein>
    <submittedName>
        <fullName evidence="6">Uncharacterized protein</fullName>
    </submittedName>
</protein>
<accession>A0A8C0L4K0</accession>
<dbReference type="InterPro" id="IPR053723">
    <property type="entry name" value="Secretoglobin_Domain_sf"/>
</dbReference>
<dbReference type="Proteomes" id="UP000694391">
    <property type="component" value="Unplaced"/>
</dbReference>
<evidence type="ECO:0000313" key="7">
    <source>
        <dbReference type="Proteomes" id="UP000694391"/>
    </source>
</evidence>
<dbReference type="InterPro" id="IPR035960">
    <property type="entry name" value="Secretoglobin_sf"/>
</dbReference>
<evidence type="ECO:0000256" key="3">
    <source>
        <dbReference type="ARBA" id="ARBA00022525"/>
    </source>
</evidence>
<keyword evidence="3" id="KW-0964">Secreted</keyword>
<dbReference type="Gene3D" id="1.20.920.50">
    <property type="match status" value="1"/>
</dbReference>
<evidence type="ECO:0000256" key="2">
    <source>
        <dbReference type="ARBA" id="ARBA00008650"/>
    </source>
</evidence>
<proteinExistence type="inferred from homology"/>
<comment type="similarity">
    <text evidence="2">Belongs to the secretoglobin family.</text>
</comment>
<dbReference type="SMART" id="SM00096">
    <property type="entry name" value="UTG"/>
    <property type="match status" value="1"/>
</dbReference>
<dbReference type="GO" id="GO:0005496">
    <property type="term" value="F:steroid binding"/>
    <property type="evidence" value="ECO:0007669"/>
    <property type="project" value="TreeGrafter"/>
</dbReference>
<organism evidence="6 7">
    <name type="scientific">Canis lupus dingo</name>
    <name type="common">dingo</name>
    <dbReference type="NCBI Taxonomy" id="286419"/>
    <lineage>
        <taxon>Eukaryota</taxon>
        <taxon>Metazoa</taxon>
        <taxon>Chordata</taxon>
        <taxon>Craniata</taxon>
        <taxon>Vertebrata</taxon>
        <taxon>Euteleostomi</taxon>
        <taxon>Mammalia</taxon>
        <taxon>Eutheria</taxon>
        <taxon>Laurasiatheria</taxon>
        <taxon>Carnivora</taxon>
        <taxon>Caniformia</taxon>
        <taxon>Canidae</taxon>
        <taxon>Canis</taxon>
    </lineage>
</organism>
<dbReference type="InterPro" id="IPR016126">
    <property type="entry name" value="Secretoglobin"/>
</dbReference>
<dbReference type="Pfam" id="PF01099">
    <property type="entry name" value="Uteroglobin"/>
    <property type="match status" value="1"/>
</dbReference>
<dbReference type="CDD" id="cd00633">
    <property type="entry name" value="Secretoglobin"/>
    <property type="match status" value="1"/>
</dbReference>
<dbReference type="AlphaFoldDB" id="A0A8C0L4K0"/>
<dbReference type="GO" id="GO:0005576">
    <property type="term" value="C:extracellular region"/>
    <property type="evidence" value="ECO:0007669"/>
    <property type="project" value="UniProtKB-SubCell"/>
</dbReference>
<dbReference type="InterPro" id="IPR006178">
    <property type="entry name" value="CH1-like"/>
</dbReference>
<evidence type="ECO:0000256" key="1">
    <source>
        <dbReference type="ARBA" id="ARBA00004613"/>
    </source>
</evidence>
<feature type="transmembrane region" description="Helical" evidence="5">
    <location>
        <begin position="84"/>
        <end position="110"/>
    </location>
</feature>
<keyword evidence="4" id="KW-0732">Signal</keyword>
<evidence type="ECO:0000256" key="4">
    <source>
        <dbReference type="ARBA" id="ARBA00022729"/>
    </source>
</evidence>
<keyword evidence="5" id="KW-0812">Transmembrane</keyword>
<comment type="subcellular location">
    <subcellularLocation>
        <location evidence="1">Secreted</location>
    </subcellularLocation>
</comment>
<keyword evidence="5" id="KW-0472">Membrane</keyword>
<sequence>MKITGGQEGPRGSLEAVAASLSVPDCRICPAVRDDVSLFLTGSTEDYVDNVARYQSSPVILENAKLLKECVDGKMTDGDKQNALSVLVACFSLYVCLCLCLCPSLSLSLINK</sequence>